<dbReference type="InterPro" id="IPR039647">
    <property type="entry name" value="EF_hand_pair_protein_CML-like"/>
</dbReference>
<sequence>PKGGWTIKPKELSLCPVQKGQWVQWEKSDEDIPEGDIGQVTCIRYQDDDENNGMKVYANFKKGYWSFSPSSLKPLGLGADVIRGLKTTFKKFDKNNDGKLTEEELLAVLGKLGLSEDDCRTLFESLDKDGNGKLTTDEFIEYIFGSSTPDTMKRMLADGFGLGDALGFKNSDGEHDDDENDDKPGSSQEVDGPAKPVTAESIEEIEGIGPETIVSRAEWATAMLSVGVCRQAAIEGFDGCLADLNQEDDPTLEYLGAELNGTGGTVGVEELRAAVGK</sequence>
<dbReference type="Gene3D" id="1.10.238.10">
    <property type="entry name" value="EF-hand"/>
    <property type="match status" value="1"/>
</dbReference>
<dbReference type="PANTHER" id="PTHR10891">
    <property type="entry name" value="EF-HAND CALCIUM-BINDING DOMAIN CONTAINING PROTEIN"/>
    <property type="match status" value="1"/>
</dbReference>
<dbReference type="EMBL" id="CAJNJA010030909">
    <property type="protein sequence ID" value="CAE7650214.1"/>
    <property type="molecule type" value="Genomic_DNA"/>
</dbReference>
<dbReference type="CDD" id="cd00051">
    <property type="entry name" value="EFh"/>
    <property type="match status" value="1"/>
</dbReference>
<organism evidence="6 7">
    <name type="scientific">Symbiodinium necroappetens</name>
    <dbReference type="NCBI Taxonomy" id="1628268"/>
    <lineage>
        <taxon>Eukaryota</taxon>
        <taxon>Sar</taxon>
        <taxon>Alveolata</taxon>
        <taxon>Dinophyceae</taxon>
        <taxon>Suessiales</taxon>
        <taxon>Symbiodiniaceae</taxon>
        <taxon>Symbiodinium</taxon>
    </lineage>
</organism>
<dbReference type="PROSITE" id="PS00018">
    <property type="entry name" value="EF_HAND_1"/>
    <property type="match status" value="2"/>
</dbReference>
<dbReference type="Pfam" id="PF13499">
    <property type="entry name" value="EF-hand_7"/>
    <property type="match status" value="1"/>
</dbReference>
<comment type="caution">
    <text evidence="6">The sequence shown here is derived from an EMBL/GenBank/DDBJ whole genome shotgun (WGS) entry which is preliminary data.</text>
</comment>
<evidence type="ECO:0000256" key="4">
    <source>
        <dbReference type="SAM" id="MobiDB-lite"/>
    </source>
</evidence>
<evidence type="ECO:0000256" key="3">
    <source>
        <dbReference type="ARBA" id="ARBA00022837"/>
    </source>
</evidence>
<evidence type="ECO:0000313" key="7">
    <source>
        <dbReference type="Proteomes" id="UP000601435"/>
    </source>
</evidence>
<reference evidence="6" key="1">
    <citation type="submission" date="2021-02" db="EMBL/GenBank/DDBJ databases">
        <authorList>
            <person name="Dougan E. K."/>
            <person name="Rhodes N."/>
            <person name="Thang M."/>
            <person name="Chan C."/>
        </authorList>
    </citation>
    <scope>NUCLEOTIDE SEQUENCE</scope>
</reference>
<dbReference type="GO" id="GO:0005509">
    <property type="term" value="F:calcium ion binding"/>
    <property type="evidence" value="ECO:0007669"/>
    <property type="project" value="InterPro"/>
</dbReference>
<evidence type="ECO:0000256" key="1">
    <source>
        <dbReference type="ARBA" id="ARBA00022723"/>
    </source>
</evidence>
<feature type="domain" description="EF-hand" evidence="5">
    <location>
        <begin position="80"/>
        <end position="115"/>
    </location>
</feature>
<dbReference type="AlphaFoldDB" id="A0A812VUV1"/>
<gene>
    <name evidence="6" type="primary">CPK2</name>
    <name evidence="6" type="ORF">SNEC2469_LOCUS18386</name>
</gene>
<accession>A0A812VUV1</accession>
<feature type="non-terminal residue" evidence="6">
    <location>
        <position position="277"/>
    </location>
</feature>
<dbReference type="InterPro" id="IPR018247">
    <property type="entry name" value="EF_Hand_1_Ca_BS"/>
</dbReference>
<feature type="region of interest" description="Disordered" evidence="4">
    <location>
        <begin position="167"/>
        <end position="200"/>
    </location>
</feature>
<feature type="domain" description="EF-hand" evidence="5">
    <location>
        <begin position="116"/>
        <end position="149"/>
    </location>
</feature>
<evidence type="ECO:0000256" key="2">
    <source>
        <dbReference type="ARBA" id="ARBA00022737"/>
    </source>
</evidence>
<keyword evidence="1" id="KW-0479">Metal-binding</keyword>
<dbReference type="OrthoDB" id="191686at2759"/>
<keyword evidence="2" id="KW-0677">Repeat</keyword>
<evidence type="ECO:0000259" key="5">
    <source>
        <dbReference type="PROSITE" id="PS50222"/>
    </source>
</evidence>
<keyword evidence="3" id="KW-0106">Calcium</keyword>
<evidence type="ECO:0000313" key="6">
    <source>
        <dbReference type="EMBL" id="CAE7650214.1"/>
    </source>
</evidence>
<protein>
    <submittedName>
        <fullName evidence="6">CPK2 protein</fullName>
    </submittedName>
</protein>
<dbReference type="InterPro" id="IPR011992">
    <property type="entry name" value="EF-hand-dom_pair"/>
</dbReference>
<dbReference type="SUPFAM" id="SSF47473">
    <property type="entry name" value="EF-hand"/>
    <property type="match status" value="1"/>
</dbReference>
<name>A0A812VUV1_9DINO</name>
<feature type="non-terminal residue" evidence="6">
    <location>
        <position position="1"/>
    </location>
</feature>
<dbReference type="SMART" id="SM00054">
    <property type="entry name" value="EFh"/>
    <property type="match status" value="2"/>
</dbReference>
<dbReference type="Proteomes" id="UP000601435">
    <property type="component" value="Unassembled WGS sequence"/>
</dbReference>
<dbReference type="InterPro" id="IPR002048">
    <property type="entry name" value="EF_hand_dom"/>
</dbReference>
<keyword evidence="7" id="KW-1185">Reference proteome</keyword>
<proteinExistence type="predicted"/>
<dbReference type="PROSITE" id="PS50222">
    <property type="entry name" value="EF_HAND_2"/>
    <property type="match status" value="2"/>
</dbReference>